<dbReference type="EC" id="1.1.1.22" evidence="3"/>
<evidence type="ECO:0000256" key="8">
    <source>
        <dbReference type="PIRSR" id="PIRSR500134-2"/>
    </source>
</evidence>
<feature type="binding site" evidence="8">
    <location>
        <begin position="319"/>
        <end position="323"/>
    </location>
    <ligand>
        <name>substrate</name>
    </ligand>
</feature>
<comment type="pathway">
    <text evidence="1">Nucleotide-sugar biosynthesis; UDP-alpha-D-glucuronate biosynthesis; UDP-alpha-D-glucuronate from UDP-alpha-D-glucose: step 1/1.</text>
</comment>
<evidence type="ECO:0000256" key="3">
    <source>
        <dbReference type="ARBA" id="ARBA00012954"/>
    </source>
</evidence>
<comment type="caution">
    <text evidence="11">The sequence shown here is derived from an EMBL/GenBank/DDBJ whole genome shotgun (WGS) entry which is preliminary data.</text>
</comment>
<dbReference type="InterPro" id="IPR008927">
    <property type="entry name" value="6-PGluconate_DH-like_C_sf"/>
</dbReference>
<dbReference type="InterPro" id="IPR036220">
    <property type="entry name" value="UDP-Glc/GDP-Man_DH_C_sf"/>
</dbReference>
<dbReference type="InterPro" id="IPR001732">
    <property type="entry name" value="UDP-Glc/GDP-Man_DH_N"/>
</dbReference>
<feature type="binding site" evidence="9">
    <location>
        <position position="184"/>
    </location>
    <ligand>
        <name>NAD(+)</name>
        <dbReference type="ChEBI" id="CHEBI:57540"/>
    </ligand>
</feature>
<dbReference type="InterPro" id="IPR028357">
    <property type="entry name" value="UDPglc_DH_bac"/>
</dbReference>
<dbReference type="PANTHER" id="PTHR43750:SF3">
    <property type="entry name" value="UDP-GLUCOSE 6-DEHYDROGENASE TUAD"/>
    <property type="match status" value="1"/>
</dbReference>
<evidence type="ECO:0000256" key="9">
    <source>
        <dbReference type="PIRSR" id="PIRSR500134-3"/>
    </source>
</evidence>
<feature type="domain" description="UDP-glucose/GDP-mannose dehydrogenase C-terminal" evidence="10">
    <location>
        <begin position="406"/>
        <end position="513"/>
    </location>
</feature>
<evidence type="ECO:0000256" key="1">
    <source>
        <dbReference type="ARBA" id="ARBA00004701"/>
    </source>
</evidence>
<dbReference type="GO" id="GO:0051287">
    <property type="term" value="F:NAD binding"/>
    <property type="evidence" value="ECO:0007669"/>
    <property type="project" value="InterPro"/>
</dbReference>
<dbReference type="Pfam" id="PF03721">
    <property type="entry name" value="UDPG_MGDP_dh_N"/>
    <property type="match status" value="1"/>
</dbReference>
<organism evidence="11 12">
    <name type="scientific">Galdieria yellowstonensis</name>
    <dbReference type="NCBI Taxonomy" id="3028027"/>
    <lineage>
        <taxon>Eukaryota</taxon>
        <taxon>Rhodophyta</taxon>
        <taxon>Bangiophyceae</taxon>
        <taxon>Galdieriales</taxon>
        <taxon>Galdieriaceae</taxon>
        <taxon>Galdieria</taxon>
    </lineage>
</organism>
<feature type="active site" description="Nucleophile" evidence="7">
    <location>
        <position position="330"/>
    </location>
</feature>
<dbReference type="InterPro" id="IPR017476">
    <property type="entry name" value="UDP-Glc/GDP-Man"/>
</dbReference>
<feature type="binding site" evidence="9">
    <location>
        <position position="90"/>
    </location>
    <ligand>
        <name>NAD(+)</name>
        <dbReference type="ChEBI" id="CHEBI:57540"/>
    </ligand>
</feature>
<protein>
    <recommendedName>
        <fullName evidence="3">UDP-glucose 6-dehydrogenase</fullName>
        <ecNumber evidence="3">1.1.1.22</ecNumber>
    </recommendedName>
</protein>
<dbReference type="Proteomes" id="UP001300502">
    <property type="component" value="Unassembled WGS sequence"/>
</dbReference>
<feature type="binding site" evidence="9">
    <location>
        <position position="333"/>
    </location>
    <ligand>
        <name>NAD(+)</name>
        <dbReference type="ChEBI" id="CHEBI:57540"/>
    </ligand>
</feature>
<dbReference type="SUPFAM" id="SSF48179">
    <property type="entry name" value="6-phosphogluconate dehydrogenase C-terminal domain-like"/>
    <property type="match status" value="1"/>
</dbReference>
<proteinExistence type="inferred from homology"/>
<feature type="binding site" evidence="9">
    <location>
        <position position="420"/>
    </location>
    <ligand>
        <name>NAD(+)</name>
        <dbReference type="ChEBI" id="CHEBI:57540"/>
    </ligand>
</feature>
<dbReference type="Gene3D" id="3.40.50.720">
    <property type="entry name" value="NAD(P)-binding Rossmann-like Domain"/>
    <property type="match status" value="2"/>
</dbReference>
<dbReference type="InterPro" id="IPR036291">
    <property type="entry name" value="NAD(P)-bd_dom_sf"/>
</dbReference>
<dbReference type="NCBIfam" id="TIGR03026">
    <property type="entry name" value="NDP-sugDHase"/>
    <property type="match status" value="1"/>
</dbReference>
<feature type="binding site" evidence="8">
    <location>
        <position position="413"/>
    </location>
    <ligand>
        <name>substrate</name>
    </ligand>
</feature>
<dbReference type="PIRSF" id="PIRSF500134">
    <property type="entry name" value="UDPglc_DH_bac"/>
    <property type="match status" value="1"/>
</dbReference>
<dbReference type="PANTHER" id="PTHR43750">
    <property type="entry name" value="UDP-GLUCOSE 6-DEHYDROGENASE TUAD"/>
    <property type="match status" value="1"/>
</dbReference>
<dbReference type="Pfam" id="PF03720">
    <property type="entry name" value="UDPG_MGDP_dh_C"/>
    <property type="match status" value="1"/>
</dbReference>
<dbReference type="PIRSF" id="PIRSF000124">
    <property type="entry name" value="UDPglc_GDPman_dh"/>
    <property type="match status" value="1"/>
</dbReference>
<dbReference type="GO" id="GO:0000271">
    <property type="term" value="P:polysaccharide biosynthetic process"/>
    <property type="evidence" value="ECO:0007669"/>
    <property type="project" value="InterPro"/>
</dbReference>
<name>A0AAV9IDQ5_9RHOD</name>
<feature type="binding site" evidence="9">
    <location>
        <position position="147"/>
    </location>
    <ligand>
        <name>NAD(+)</name>
        <dbReference type="ChEBI" id="CHEBI:57540"/>
    </ligand>
</feature>
<dbReference type="InterPro" id="IPR014026">
    <property type="entry name" value="UDP-Glc/GDP-Man_DH_dimer"/>
</dbReference>
<accession>A0AAV9IDQ5</accession>
<evidence type="ECO:0000259" key="10">
    <source>
        <dbReference type="SMART" id="SM00984"/>
    </source>
</evidence>
<feature type="binding site" evidence="8">
    <location>
        <position position="274"/>
    </location>
    <ligand>
        <name>substrate</name>
    </ligand>
</feature>
<evidence type="ECO:0000256" key="4">
    <source>
        <dbReference type="ARBA" id="ARBA00023002"/>
    </source>
</evidence>
<comment type="similarity">
    <text evidence="2">Belongs to the UDP-glucose/GDP-mannose dehydrogenase family.</text>
</comment>
<feature type="binding site" evidence="9">
    <location>
        <position position="95"/>
    </location>
    <ligand>
        <name>NAD(+)</name>
        <dbReference type="ChEBI" id="CHEBI:57540"/>
    </ligand>
</feature>
<dbReference type="SUPFAM" id="SSF51735">
    <property type="entry name" value="NAD(P)-binding Rossmann-fold domains"/>
    <property type="match status" value="1"/>
</dbReference>
<feature type="binding site" evidence="8">
    <location>
        <position position="327"/>
    </location>
    <ligand>
        <name>substrate</name>
    </ligand>
</feature>
<keyword evidence="5 9" id="KW-0520">NAD</keyword>
<keyword evidence="12" id="KW-1185">Reference proteome</keyword>
<dbReference type="SMART" id="SM00984">
    <property type="entry name" value="UDPG_MGDP_dh_C"/>
    <property type="match status" value="1"/>
</dbReference>
<dbReference type="GO" id="GO:0003979">
    <property type="term" value="F:UDP-glucose 6-dehydrogenase activity"/>
    <property type="evidence" value="ECO:0007669"/>
    <property type="project" value="UniProtKB-EC"/>
</dbReference>
<evidence type="ECO:0000313" key="12">
    <source>
        <dbReference type="Proteomes" id="UP001300502"/>
    </source>
</evidence>
<dbReference type="InterPro" id="IPR014027">
    <property type="entry name" value="UDP-Glc/GDP-Man_DH_C"/>
</dbReference>
<comment type="catalytic activity">
    <reaction evidence="6">
        <text>UDP-alpha-D-glucose + 2 NAD(+) + H2O = UDP-alpha-D-glucuronate + 2 NADH + 3 H(+)</text>
        <dbReference type="Rhea" id="RHEA:23596"/>
        <dbReference type="ChEBI" id="CHEBI:15377"/>
        <dbReference type="ChEBI" id="CHEBI:15378"/>
        <dbReference type="ChEBI" id="CHEBI:57540"/>
        <dbReference type="ChEBI" id="CHEBI:57945"/>
        <dbReference type="ChEBI" id="CHEBI:58052"/>
        <dbReference type="ChEBI" id="CHEBI:58885"/>
        <dbReference type="EC" id="1.1.1.22"/>
    </reaction>
</comment>
<dbReference type="Pfam" id="PF00984">
    <property type="entry name" value="UDPG_MGDP_dh"/>
    <property type="match status" value="1"/>
</dbReference>
<dbReference type="SUPFAM" id="SSF52413">
    <property type="entry name" value="UDP-glucose/GDP-mannose dehydrogenase C-terminal domain"/>
    <property type="match status" value="1"/>
</dbReference>
<keyword evidence="4" id="KW-0560">Oxidoreductase</keyword>
<evidence type="ECO:0000256" key="7">
    <source>
        <dbReference type="PIRSR" id="PIRSR500134-1"/>
    </source>
</evidence>
<dbReference type="AlphaFoldDB" id="A0AAV9IDQ5"/>
<dbReference type="Gene3D" id="1.20.5.100">
    <property type="entry name" value="Cytochrome c1, transmembrane anchor, C-terminal"/>
    <property type="match status" value="1"/>
</dbReference>
<sequence length="558" mass="63156">MFAFLKIPLHFSKLSRNKQNVLVSRKCPLFVKHCARNCFHSARQPRKTLKLEAKEEQASDICVSFFGAGYVGLVSSVCLADYCKKVYCLDTDKEKISRLRNLEVPIYEPLLEEKLRRNYESRRLIFLSEDFELAVRESHIVFIAVGTPSRRGDGHADLSYVFSVAESIAEMLPSGYTLIVIKSTVPIGTCSKVQELIKAKTKSSKVQFDVVSNPEFLRQGSAVDNFLHPDRVVIGGCGPMKSLSRTLMETLYSPFVKDKETLLFTSWEEAEMIKYASNAFLATKIQFTNEIADFCQLVNANISVVTRAIGLDERIGHHYLQPGPGFGGSCLPKDIRALVRSAQEYNYSMRLLESVIEGNEVRKRRIAQWIASLASESCIEEDLGTFLHGHHTTHTTTVNIYGKKFGILGLTFKANTDDLRDSPAIFVVQELLSLGARVSVYDPQVKAESVTKYFAAFQGFPLDICDDSYTACQEAEVIAILTEWEEFRDLDWNRLHEVVSRHVIVDTRNLLEPDVISDKGFRYYSVGRPPYFPKNIDKQAKNCEMLPTQNNFQQSKNL</sequence>
<evidence type="ECO:0000313" key="11">
    <source>
        <dbReference type="EMBL" id="KAK4525517.1"/>
    </source>
</evidence>
<reference evidence="11 12" key="1">
    <citation type="submission" date="2022-07" db="EMBL/GenBank/DDBJ databases">
        <title>Genome-wide signatures of adaptation to extreme environments.</title>
        <authorList>
            <person name="Cho C.H."/>
            <person name="Yoon H.S."/>
        </authorList>
    </citation>
    <scope>NUCLEOTIDE SEQUENCE [LARGE SCALE GENOMIC DNA]</scope>
    <source>
        <strain evidence="11 12">108.79 E11</strain>
    </source>
</reference>
<dbReference type="EMBL" id="JANCYU010000031">
    <property type="protein sequence ID" value="KAK4525517.1"/>
    <property type="molecule type" value="Genomic_DNA"/>
</dbReference>
<evidence type="ECO:0000256" key="6">
    <source>
        <dbReference type="ARBA" id="ARBA00047473"/>
    </source>
</evidence>
<gene>
    <name evidence="11" type="ORF">GAYE_SCF13G3425</name>
</gene>
<evidence type="ECO:0000256" key="5">
    <source>
        <dbReference type="ARBA" id="ARBA00023027"/>
    </source>
</evidence>
<evidence type="ECO:0000256" key="2">
    <source>
        <dbReference type="ARBA" id="ARBA00006601"/>
    </source>
</evidence>